<keyword evidence="4 5" id="KW-0206">Cytoskeleton</keyword>
<evidence type="ECO:0000256" key="2">
    <source>
        <dbReference type="ARBA" id="ARBA00022490"/>
    </source>
</evidence>
<comment type="similarity">
    <text evidence="1 5">Belongs to the TUBGCP family.</text>
</comment>
<dbReference type="GO" id="GO:0007020">
    <property type="term" value="P:microtubule nucleation"/>
    <property type="evidence" value="ECO:0007669"/>
    <property type="project" value="InterPro"/>
</dbReference>
<dbReference type="GO" id="GO:0051225">
    <property type="term" value="P:spindle assembly"/>
    <property type="evidence" value="ECO:0007669"/>
    <property type="project" value="TreeGrafter"/>
</dbReference>
<dbReference type="InterPro" id="IPR007259">
    <property type="entry name" value="GCP"/>
</dbReference>
<organism evidence="8 9">
    <name type="scientific">Parastrongyloides trichosuri</name>
    <name type="common">Possum-specific nematode worm</name>
    <dbReference type="NCBI Taxonomy" id="131310"/>
    <lineage>
        <taxon>Eukaryota</taxon>
        <taxon>Metazoa</taxon>
        <taxon>Ecdysozoa</taxon>
        <taxon>Nematoda</taxon>
        <taxon>Chromadorea</taxon>
        <taxon>Rhabditida</taxon>
        <taxon>Tylenchina</taxon>
        <taxon>Panagrolaimomorpha</taxon>
        <taxon>Strongyloidoidea</taxon>
        <taxon>Strongyloididae</taxon>
        <taxon>Parastrongyloides</taxon>
    </lineage>
</organism>
<dbReference type="Gene3D" id="1.20.120.1900">
    <property type="entry name" value="Gamma-tubulin complex, C-terminal domain"/>
    <property type="match status" value="1"/>
</dbReference>
<dbReference type="WBParaSite" id="PTRK_0000296300.1">
    <property type="protein sequence ID" value="PTRK_0000296300.1"/>
    <property type="gene ID" value="PTRK_0000296300"/>
</dbReference>
<dbReference type="GO" id="GO:0031122">
    <property type="term" value="P:cytoplasmic microtubule organization"/>
    <property type="evidence" value="ECO:0007669"/>
    <property type="project" value="TreeGrafter"/>
</dbReference>
<name>A0A0N4Z709_PARTI</name>
<evidence type="ECO:0000256" key="5">
    <source>
        <dbReference type="RuleBase" id="RU363050"/>
    </source>
</evidence>
<accession>A0A0N4Z709</accession>
<protein>
    <recommendedName>
        <fullName evidence="5">Gamma-tubulin complex component</fullName>
    </recommendedName>
</protein>
<dbReference type="PANTHER" id="PTHR19302">
    <property type="entry name" value="GAMMA TUBULIN COMPLEX PROTEIN"/>
    <property type="match status" value="1"/>
</dbReference>
<dbReference type="PANTHER" id="PTHR19302:SF69">
    <property type="entry name" value="SPINDLE POLE BODY COMPONENT"/>
    <property type="match status" value="1"/>
</dbReference>
<dbReference type="InterPro" id="IPR040457">
    <property type="entry name" value="GCP_C"/>
</dbReference>
<proteinExistence type="inferred from homology"/>
<dbReference type="AlphaFoldDB" id="A0A0N4Z709"/>
<dbReference type="InterPro" id="IPR042241">
    <property type="entry name" value="GCP_C_sf"/>
</dbReference>
<dbReference type="GO" id="GO:0005874">
    <property type="term" value="C:microtubule"/>
    <property type="evidence" value="ECO:0007669"/>
    <property type="project" value="UniProtKB-KW"/>
</dbReference>
<dbReference type="GO" id="GO:0051321">
    <property type="term" value="P:meiotic cell cycle"/>
    <property type="evidence" value="ECO:0007669"/>
    <property type="project" value="TreeGrafter"/>
</dbReference>
<evidence type="ECO:0000313" key="9">
    <source>
        <dbReference type="WBParaSite" id="PTRK_0000296300.1"/>
    </source>
</evidence>
<dbReference type="Pfam" id="PF04130">
    <property type="entry name" value="GCP_C_terminal"/>
    <property type="match status" value="1"/>
</dbReference>
<dbReference type="GO" id="GO:0000930">
    <property type="term" value="C:gamma-tubulin complex"/>
    <property type="evidence" value="ECO:0007669"/>
    <property type="project" value="TreeGrafter"/>
</dbReference>
<keyword evidence="3 5" id="KW-0493">Microtubule</keyword>
<dbReference type="GO" id="GO:0051011">
    <property type="term" value="F:microtubule minus-end binding"/>
    <property type="evidence" value="ECO:0007669"/>
    <property type="project" value="TreeGrafter"/>
</dbReference>
<evidence type="ECO:0000256" key="4">
    <source>
        <dbReference type="ARBA" id="ARBA00023212"/>
    </source>
</evidence>
<feature type="domain" description="Gamma tubulin complex component protein N-terminal" evidence="7">
    <location>
        <begin position="44"/>
        <end position="331"/>
    </location>
</feature>
<dbReference type="GO" id="GO:0000922">
    <property type="term" value="C:spindle pole"/>
    <property type="evidence" value="ECO:0007669"/>
    <property type="project" value="InterPro"/>
</dbReference>
<reference evidence="9" key="1">
    <citation type="submission" date="2017-02" db="UniProtKB">
        <authorList>
            <consortium name="WormBaseParasite"/>
        </authorList>
    </citation>
    <scope>IDENTIFICATION</scope>
</reference>
<dbReference type="InterPro" id="IPR041470">
    <property type="entry name" value="GCP_N"/>
</dbReference>
<feature type="domain" description="Gamma tubulin complex component C-terminal" evidence="6">
    <location>
        <begin position="336"/>
        <end position="578"/>
    </location>
</feature>
<sequence>MTQSMEKIKLSLREMMLKDYPPIKFKTIDLSSKTFHQQEEMLFNDLLMVLLGFNTDLISYTTDENGKSKWDLNETADNCTMASVKKCIFIAEVLREVKVNLNTLKNRSSCGIITQTLCTVMENYILDDFNNILYQLQKQTDKYISKILVSLNEEEDVLVDFLEMLKEIQNSNIFGGQIISYLHEKNTRCVNPSIKVGKIQQKILYSCLDYYNKILYEWIIFGTLQSDPCLEFMVWNIKRHENSKWERVAENEHFSKVYIEVPALCPSIYSSVQKYIFNCGKYLHVLEPDVMKRCTNTDYDPTILEFKNQYEMRNIIVKACQNHSKSVLSKLREQNLFDLFDAFNDIYLGRSASWISDLVVLLEDDLCQSTDKAETRRLNTLFFEALRSTNLLQNNLKRMFKVECRKTLMETLSEYNTILLQQDSLAGASATQYASKLTSETIFINVECTEGLALVLSPQVIVQYNVIFKLFYSLHRCVHLISQKRIHSTRPLSRQHQLVLYKMLHFVTKYFSFCFHKIIPQGYNSFKKVLDTSEYIEDVVNAQNTFLADSFEKCLFNQNGLMVCITSTLEIISSVCKDKISFSIGSKEFEQLYTQFCNTLRSPTVLNHELYAWFNGGEGIVNKK</sequence>
<comment type="subcellular location">
    <subcellularLocation>
        <location evidence="5">Cytoplasm</location>
        <location evidence="5">Cytoskeleton</location>
        <location evidence="5">Microtubule organizing center</location>
    </subcellularLocation>
</comment>
<dbReference type="Pfam" id="PF17681">
    <property type="entry name" value="GCP_N_terminal"/>
    <property type="match status" value="1"/>
</dbReference>
<dbReference type="Proteomes" id="UP000038045">
    <property type="component" value="Unplaced"/>
</dbReference>
<evidence type="ECO:0000256" key="3">
    <source>
        <dbReference type="ARBA" id="ARBA00022701"/>
    </source>
</evidence>
<evidence type="ECO:0000259" key="7">
    <source>
        <dbReference type="Pfam" id="PF17681"/>
    </source>
</evidence>
<dbReference type="STRING" id="131310.A0A0N4Z709"/>
<evidence type="ECO:0000313" key="8">
    <source>
        <dbReference type="Proteomes" id="UP000038045"/>
    </source>
</evidence>
<evidence type="ECO:0000256" key="1">
    <source>
        <dbReference type="ARBA" id="ARBA00010337"/>
    </source>
</evidence>
<evidence type="ECO:0000259" key="6">
    <source>
        <dbReference type="Pfam" id="PF04130"/>
    </source>
</evidence>
<dbReference type="GO" id="GO:0000278">
    <property type="term" value="P:mitotic cell cycle"/>
    <property type="evidence" value="ECO:0007669"/>
    <property type="project" value="TreeGrafter"/>
</dbReference>
<dbReference type="GO" id="GO:0043015">
    <property type="term" value="F:gamma-tubulin binding"/>
    <property type="evidence" value="ECO:0007669"/>
    <property type="project" value="InterPro"/>
</dbReference>
<keyword evidence="8" id="KW-1185">Reference proteome</keyword>
<keyword evidence="2 5" id="KW-0963">Cytoplasm</keyword>